<dbReference type="RefSeq" id="WP_198481500.1">
    <property type="nucleotide sequence ID" value="NZ_CP066007.1"/>
</dbReference>
<evidence type="ECO:0000313" key="2">
    <source>
        <dbReference type="EMBL" id="QQB47606.1"/>
    </source>
</evidence>
<sequence length="140" mass="15258">MKVGDTTDLAITVGEETITVKVNVVAADKVDKETPSEPAIDPDVAPAGDPLGEMVEVPRAHFDYLNEVARNFGKAQAELDEKNNAARVDEDIAAGRFAAAMRLKALDALRADPQAYQRSWGPCRRTPSQSLNWATPVRRQ</sequence>
<feature type="region of interest" description="Disordered" evidence="1">
    <location>
        <begin position="32"/>
        <end position="51"/>
    </location>
</feature>
<accession>A0A7T4EHR9</accession>
<dbReference type="Proteomes" id="UP000596145">
    <property type="component" value="Chromosome"/>
</dbReference>
<feature type="region of interest" description="Disordered" evidence="1">
    <location>
        <begin position="118"/>
        <end position="140"/>
    </location>
</feature>
<proteinExistence type="predicted"/>
<protein>
    <submittedName>
        <fullName evidence="2">Uncharacterized protein</fullName>
    </submittedName>
</protein>
<organism evidence="2 3">
    <name type="scientific">Corynebacterium glucuronolyticum</name>
    <dbReference type="NCBI Taxonomy" id="39791"/>
    <lineage>
        <taxon>Bacteria</taxon>
        <taxon>Bacillati</taxon>
        <taxon>Actinomycetota</taxon>
        <taxon>Actinomycetes</taxon>
        <taxon>Mycobacteriales</taxon>
        <taxon>Corynebacteriaceae</taxon>
        <taxon>Corynebacterium</taxon>
    </lineage>
</organism>
<dbReference type="AlphaFoldDB" id="A0A7T4EHR9"/>
<evidence type="ECO:0000313" key="3">
    <source>
        <dbReference type="Proteomes" id="UP000596145"/>
    </source>
</evidence>
<reference evidence="2 3" key="1">
    <citation type="submission" date="2020-12" db="EMBL/GenBank/DDBJ databases">
        <title>FDA dAtabase for Regulatory Grade micrObial Sequences (FDA-ARGOS): Supporting development and validation of Infectious Disease Dx tests.</title>
        <authorList>
            <person name="Sproer C."/>
            <person name="Gronow S."/>
            <person name="Severitt S."/>
            <person name="Schroder I."/>
            <person name="Tallon L."/>
            <person name="Sadzewicz L."/>
            <person name="Zhao X."/>
            <person name="Boylan J."/>
            <person name="Ott S."/>
            <person name="Bowen H."/>
            <person name="Vavikolanu K."/>
            <person name="Mehta A."/>
            <person name="Aluvathingal J."/>
            <person name="Nadendla S."/>
            <person name="Lowell S."/>
            <person name="Myers T."/>
            <person name="Yan Y."/>
            <person name="Sichtig H."/>
        </authorList>
    </citation>
    <scope>NUCLEOTIDE SEQUENCE [LARGE SCALE GENOMIC DNA]</scope>
    <source>
        <strain evidence="2 3">FDAARGOS_1053</strain>
    </source>
</reference>
<name>A0A7T4EHR9_9CORY</name>
<evidence type="ECO:0000256" key="1">
    <source>
        <dbReference type="SAM" id="MobiDB-lite"/>
    </source>
</evidence>
<gene>
    <name evidence="2" type="ORF">I6I10_07000</name>
</gene>
<dbReference type="EMBL" id="CP066007">
    <property type="protein sequence ID" value="QQB47606.1"/>
    <property type="molecule type" value="Genomic_DNA"/>
</dbReference>